<protein>
    <submittedName>
        <fullName evidence="2">MarR family transcriptional regulator</fullName>
    </submittedName>
</protein>
<evidence type="ECO:0000313" key="2">
    <source>
        <dbReference type="EMBL" id="MCT2581595.1"/>
    </source>
</evidence>
<organism evidence="2 3">
    <name type="scientific">Actinophytocola gossypii</name>
    <dbReference type="NCBI Taxonomy" id="2812003"/>
    <lineage>
        <taxon>Bacteria</taxon>
        <taxon>Bacillati</taxon>
        <taxon>Actinomycetota</taxon>
        <taxon>Actinomycetes</taxon>
        <taxon>Pseudonocardiales</taxon>
        <taxon>Pseudonocardiaceae</taxon>
    </lineage>
</organism>
<dbReference type="PANTHER" id="PTHR39515:SF2">
    <property type="entry name" value="HTH-TYPE TRANSCRIPTIONAL REGULATOR RV0880"/>
    <property type="match status" value="1"/>
</dbReference>
<sequence length="122" mass="13134">MSLTAAATLARLDRDGPARLTELAASEGVSQPAMSQLVNRLQELGLAERRPDPDDGRVVLVHVTDDGRAQVAHRRAVRAERLAALLDRLGDDDRRALADALPALTALTRLAAEPPENTRSEP</sequence>
<evidence type="ECO:0000313" key="3">
    <source>
        <dbReference type="Proteomes" id="UP001156441"/>
    </source>
</evidence>
<gene>
    <name evidence="2" type="ORF">JT362_00485</name>
</gene>
<comment type="caution">
    <text evidence="2">The sequence shown here is derived from an EMBL/GenBank/DDBJ whole genome shotgun (WGS) entry which is preliminary data.</text>
</comment>
<dbReference type="PROSITE" id="PS50995">
    <property type="entry name" value="HTH_MARR_2"/>
    <property type="match status" value="1"/>
</dbReference>
<dbReference type="Proteomes" id="UP001156441">
    <property type="component" value="Unassembled WGS sequence"/>
</dbReference>
<dbReference type="Gene3D" id="1.10.10.10">
    <property type="entry name" value="Winged helix-like DNA-binding domain superfamily/Winged helix DNA-binding domain"/>
    <property type="match status" value="1"/>
</dbReference>
<dbReference type="EMBL" id="JAFFZE010000002">
    <property type="protein sequence ID" value="MCT2581595.1"/>
    <property type="molecule type" value="Genomic_DNA"/>
</dbReference>
<name>A0ABT2J156_9PSEU</name>
<keyword evidence="3" id="KW-1185">Reference proteome</keyword>
<feature type="domain" description="HTH marR-type" evidence="1">
    <location>
        <begin position="1"/>
        <end position="106"/>
    </location>
</feature>
<dbReference type="InterPro" id="IPR036390">
    <property type="entry name" value="WH_DNA-bd_sf"/>
</dbReference>
<dbReference type="InterPro" id="IPR000835">
    <property type="entry name" value="HTH_MarR-typ"/>
</dbReference>
<evidence type="ECO:0000259" key="1">
    <source>
        <dbReference type="PROSITE" id="PS50995"/>
    </source>
</evidence>
<dbReference type="PANTHER" id="PTHR39515">
    <property type="entry name" value="CONSERVED PROTEIN"/>
    <property type="match status" value="1"/>
</dbReference>
<dbReference type="SUPFAM" id="SSF46785">
    <property type="entry name" value="Winged helix' DNA-binding domain"/>
    <property type="match status" value="1"/>
</dbReference>
<proteinExistence type="predicted"/>
<dbReference type="Pfam" id="PF12802">
    <property type="entry name" value="MarR_2"/>
    <property type="match status" value="1"/>
</dbReference>
<dbReference type="SMART" id="SM00347">
    <property type="entry name" value="HTH_MARR"/>
    <property type="match status" value="1"/>
</dbReference>
<reference evidence="2 3" key="1">
    <citation type="submission" date="2021-02" db="EMBL/GenBank/DDBJ databases">
        <title>Actinophytocola xerophila sp. nov., isolated from soil of cotton cropping field.</title>
        <authorList>
            <person name="Huang R."/>
            <person name="Chen X."/>
            <person name="Ge X."/>
            <person name="Liu W."/>
        </authorList>
    </citation>
    <scope>NUCLEOTIDE SEQUENCE [LARGE SCALE GENOMIC DNA]</scope>
    <source>
        <strain evidence="2 3">S1-96</strain>
    </source>
</reference>
<accession>A0ABT2J156</accession>
<dbReference type="InterPro" id="IPR036388">
    <property type="entry name" value="WH-like_DNA-bd_sf"/>
</dbReference>
<dbReference type="InterPro" id="IPR052526">
    <property type="entry name" value="HTH-type_Bedaq_tolerance"/>
</dbReference>